<reference evidence="9" key="2">
    <citation type="submission" date="2020-06" db="EMBL/GenBank/DDBJ databases">
        <authorList>
            <person name="Sheffer M."/>
        </authorList>
    </citation>
    <scope>NUCLEOTIDE SEQUENCE</scope>
</reference>
<dbReference type="Proteomes" id="UP000807504">
    <property type="component" value="Unassembled WGS sequence"/>
</dbReference>
<protein>
    <submittedName>
        <fullName evidence="9">FERM domain-containing protein 4A</fullName>
    </submittedName>
</protein>
<keyword evidence="5 6" id="KW-0175">Coiled coil</keyword>
<gene>
    <name evidence="9" type="ORF">HNY73_020940</name>
</gene>
<keyword evidence="10" id="KW-1185">Reference proteome</keyword>
<dbReference type="SMART" id="SM00295">
    <property type="entry name" value="B41"/>
    <property type="match status" value="1"/>
</dbReference>
<dbReference type="EMBL" id="JABXBU010002230">
    <property type="protein sequence ID" value="KAF8768086.1"/>
    <property type="molecule type" value="Genomic_DNA"/>
</dbReference>
<evidence type="ECO:0000256" key="7">
    <source>
        <dbReference type="SAM" id="MobiDB-lite"/>
    </source>
</evidence>
<comment type="caution">
    <text evidence="9">The sequence shown here is derived from an EMBL/GenBank/DDBJ whole genome shotgun (WGS) entry which is preliminary data.</text>
</comment>
<dbReference type="InterPro" id="IPR041785">
    <property type="entry name" value="FRMD4A/B_FERM_C"/>
</dbReference>
<keyword evidence="4" id="KW-0965">Cell junction</keyword>
<dbReference type="Gene3D" id="1.20.80.10">
    <property type="match status" value="1"/>
</dbReference>
<dbReference type="PRINTS" id="PR00935">
    <property type="entry name" value="BAND41"/>
</dbReference>
<dbReference type="Pfam" id="PF09380">
    <property type="entry name" value="FERM_C"/>
    <property type="match status" value="1"/>
</dbReference>
<dbReference type="AlphaFoldDB" id="A0A8T0E9R3"/>
<dbReference type="InterPro" id="IPR019749">
    <property type="entry name" value="Band_41_domain"/>
</dbReference>
<dbReference type="InterPro" id="IPR014352">
    <property type="entry name" value="FERM/acyl-CoA-bd_prot_sf"/>
</dbReference>
<proteinExistence type="predicted"/>
<dbReference type="Gene3D" id="3.10.20.90">
    <property type="entry name" value="Phosphatidylinositol 3-kinase Catalytic Subunit, Chain A, domain 1"/>
    <property type="match status" value="1"/>
</dbReference>
<keyword evidence="3" id="KW-0963">Cytoplasm</keyword>
<organism evidence="9 10">
    <name type="scientific">Argiope bruennichi</name>
    <name type="common">Wasp spider</name>
    <name type="synonym">Aranea bruennichi</name>
    <dbReference type="NCBI Taxonomy" id="94029"/>
    <lineage>
        <taxon>Eukaryota</taxon>
        <taxon>Metazoa</taxon>
        <taxon>Ecdysozoa</taxon>
        <taxon>Arthropoda</taxon>
        <taxon>Chelicerata</taxon>
        <taxon>Arachnida</taxon>
        <taxon>Araneae</taxon>
        <taxon>Araneomorphae</taxon>
        <taxon>Entelegynae</taxon>
        <taxon>Araneoidea</taxon>
        <taxon>Araneidae</taxon>
        <taxon>Argiope</taxon>
    </lineage>
</organism>
<dbReference type="SUPFAM" id="SSF47031">
    <property type="entry name" value="Second domain of FERM"/>
    <property type="match status" value="1"/>
</dbReference>
<dbReference type="SMART" id="SM01196">
    <property type="entry name" value="FERM_C"/>
    <property type="match status" value="1"/>
</dbReference>
<dbReference type="CDD" id="cd14473">
    <property type="entry name" value="FERM_B-lobe"/>
    <property type="match status" value="1"/>
</dbReference>
<dbReference type="GO" id="GO:0090162">
    <property type="term" value="P:establishment of epithelial cell polarity"/>
    <property type="evidence" value="ECO:0007669"/>
    <property type="project" value="InterPro"/>
</dbReference>
<dbReference type="SUPFAM" id="SSF54236">
    <property type="entry name" value="Ubiquitin-like"/>
    <property type="match status" value="1"/>
</dbReference>
<evidence type="ECO:0000313" key="10">
    <source>
        <dbReference type="Proteomes" id="UP000807504"/>
    </source>
</evidence>
<dbReference type="InterPro" id="IPR047176">
    <property type="entry name" value="FRMD4A/B"/>
</dbReference>
<dbReference type="InterPro" id="IPR018980">
    <property type="entry name" value="FERM_PH-like_C"/>
</dbReference>
<feature type="compositionally biased region" description="Basic and acidic residues" evidence="7">
    <location>
        <begin position="602"/>
        <end position="620"/>
    </location>
</feature>
<evidence type="ECO:0000256" key="4">
    <source>
        <dbReference type="ARBA" id="ARBA00022949"/>
    </source>
</evidence>
<reference evidence="9" key="1">
    <citation type="journal article" date="2020" name="bioRxiv">
        <title>Chromosome-level reference genome of the European wasp spider Argiope bruennichi: a resource for studies on range expansion and evolutionary adaptation.</title>
        <authorList>
            <person name="Sheffer M.M."/>
            <person name="Hoppe A."/>
            <person name="Krehenwinkel H."/>
            <person name="Uhl G."/>
            <person name="Kuss A.W."/>
            <person name="Jensen L."/>
            <person name="Jensen C."/>
            <person name="Gillespie R.G."/>
            <person name="Hoff K.J."/>
            <person name="Prost S."/>
        </authorList>
    </citation>
    <scope>NUCLEOTIDE SEQUENCE</scope>
</reference>
<dbReference type="FunFam" id="3.10.20.90:FF:000019">
    <property type="entry name" value="FERM domain containing 4A"/>
    <property type="match status" value="1"/>
</dbReference>
<name>A0A8T0E9R3_ARGBR</name>
<evidence type="ECO:0000256" key="3">
    <source>
        <dbReference type="ARBA" id="ARBA00022490"/>
    </source>
</evidence>
<dbReference type="PROSITE" id="PS50057">
    <property type="entry name" value="FERM_3"/>
    <property type="match status" value="1"/>
</dbReference>
<dbReference type="GO" id="GO:0005737">
    <property type="term" value="C:cytoplasm"/>
    <property type="evidence" value="ECO:0007669"/>
    <property type="project" value="UniProtKB-SubCell"/>
</dbReference>
<feature type="region of interest" description="Disordered" evidence="7">
    <location>
        <begin position="602"/>
        <end position="635"/>
    </location>
</feature>
<accession>A0A8T0E9R3</accession>
<dbReference type="InterPro" id="IPR029071">
    <property type="entry name" value="Ubiquitin-like_domsf"/>
</dbReference>
<dbReference type="Pfam" id="PF09379">
    <property type="entry name" value="FERM_N"/>
    <property type="match status" value="1"/>
</dbReference>
<dbReference type="InterPro" id="IPR021774">
    <property type="entry name" value="CUPID"/>
</dbReference>
<dbReference type="GO" id="GO:0070161">
    <property type="term" value="C:anchoring junction"/>
    <property type="evidence" value="ECO:0007669"/>
    <property type="project" value="UniProtKB-SubCell"/>
</dbReference>
<dbReference type="InterPro" id="IPR011993">
    <property type="entry name" value="PH-like_dom_sf"/>
</dbReference>
<dbReference type="Pfam" id="PF00373">
    <property type="entry name" value="FERM_M"/>
    <property type="match status" value="1"/>
</dbReference>
<evidence type="ECO:0000259" key="8">
    <source>
        <dbReference type="PROSITE" id="PS50057"/>
    </source>
</evidence>
<dbReference type="SUPFAM" id="SSF50729">
    <property type="entry name" value="PH domain-like"/>
    <property type="match status" value="1"/>
</dbReference>
<dbReference type="CDD" id="cd17103">
    <property type="entry name" value="FERM_F1_FRMD4"/>
    <property type="match status" value="1"/>
</dbReference>
<dbReference type="InterPro" id="IPR000299">
    <property type="entry name" value="FERM_domain"/>
</dbReference>
<evidence type="ECO:0000313" key="9">
    <source>
        <dbReference type="EMBL" id="KAF8768086.1"/>
    </source>
</evidence>
<dbReference type="GO" id="GO:0071944">
    <property type="term" value="C:cell periphery"/>
    <property type="evidence" value="ECO:0007669"/>
    <property type="project" value="UniProtKB-ARBA"/>
</dbReference>
<feature type="domain" description="FERM" evidence="8">
    <location>
        <begin position="62"/>
        <end position="404"/>
    </location>
</feature>
<sequence>MTVLGNNCVVLPFLAKHNSHGVRYAIMDVTVRENVPKRRFSGSWATLSTLLRKKPMKMSEGRRSQVVLLDERRLDIVIQSRLYAGELLDIVASHFNLKEKEYFGLSFIDDSGHHSWLQLDKRVLEHDFPKKFTSQGAVLILYFRIKYYVESITQLRDSATIEAFYLQTKSLIAKGELEIDSEIIFQLAALVIQANYGDFTDEQTFKTHLKRLPVLPACTLKEFPSIAECEAQVLDHYKVLAGQTRGAAIVNYLSIVESLPTYGQHYYEVKDKAGNPCWLSLSYRGISQYDKNDRRTPRRVFLWKQLENLYFRDRKFTVEVHEARRVVHTLSSFNLYEDAIEEPVEEFDDLSNAICDPTTQVSVSRRTLAPASVTVYVWYAASSNIAKCIWSMAIAQHQFFLDRNHRKSAGRIVRSLSQIASELSRSIQSLSSASSQSNISRSNSSTSLPTIVIEGELSEESKAATIEMLSALQSRKDALQDALKKKTEELKALCLKEGEITGELPPETPFQPGEAQPQVRRRIGTSFTISDKVFYKAKGKDRETLNELELEYEIQSKIASAAFKLANDHTARKSVRKLRKVSYVQATSKLRDIEEKLSTLKREKEKKEQKSERDNLKEKSLNALGLPSSSSENSIADKSNVNSLCISTVPPSTSLPQLAEGTCSSAPPSPAKCRQRHQSLQHVPIITDDVYEDVLPYSVQTRRNSSSYSAEYDASSCGSSSLASLGIPYRNRFEANLDIEGTNHYSVPNRRASQVFNDTDILSDTKSQDTVSHCCVDVNNPGRYLSTPLSCSYDDRLSYSKVGSYSSSVKDNTYDKTSIDSNCIDSVSCADSAYLPMTYVTKGSDKFNHAYSENSLHRSRSGSLHRQLNQMHISEPHLNLDSVDTVDSMHHVYSVPSLKNVLRPMKNGISNSTMSDFCSGISNQSINQVADLVQASVLLQDCKRAASSSLSEFSAPKTKTKEWTETSLDSPVVERKRKPKVPETCTQTEPTQAAHWLENGFLPFFQTTRISFFPNHIRSNIL</sequence>
<dbReference type="CDD" id="cd13191">
    <property type="entry name" value="FERM_C_FRMD4A_FRMD4B"/>
    <property type="match status" value="1"/>
</dbReference>
<dbReference type="PANTHER" id="PTHR46079:SF2">
    <property type="entry name" value="FERM DOMAIN-CONTAINING PROTEIN"/>
    <property type="match status" value="1"/>
</dbReference>
<evidence type="ECO:0000256" key="1">
    <source>
        <dbReference type="ARBA" id="ARBA00004282"/>
    </source>
</evidence>
<dbReference type="GO" id="GO:0009887">
    <property type="term" value="P:animal organ morphogenesis"/>
    <property type="evidence" value="ECO:0007669"/>
    <property type="project" value="UniProtKB-ARBA"/>
</dbReference>
<dbReference type="InterPro" id="IPR035963">
    <property type="entry name" value="FERM_2"/>
</dbReference>
<comment type="subcellular location">
    <subcellularLocation>
        <location evidence="1">Cell junction</location>
    </subcellularLocation>
    <subcellularLocation>
        <location evidence="2">Cytoplasm</location>
    </subcellularLocation>
</comment>
<dbReference type="InterPro" id="IPR019748">
    <property type="entry name" value="FERM_central"/>
</dbReference>
<evidence type="ECO:0000256" key="6">
    <source>
        <dbReference type="SAM" id="Coils"/>
    </source>
</evidence>
<dbReference type="GO" id="GO:0048731">
    <property type="term" value="P:system development"/>
    <property type="evidence" value="ECO:0007669"/>
    <property type="project" value="UniProtKB-ARBA"/>
</dbReference>
<dbReference type="PANTHER" id="PTHR46079">
    <property type="entry name" value="FERM DOMAIN-CONTAINING PROTEIN 4"/>
    <property type="match status" value="1"/>
</dbReference>
<dbReference type="InterPro" id="IPR018979">
    <property type="entry name" value="FERM_N"/>
</dbReference>
<feature type="coiled-coil region" evidence="6">
    <location>
        <begin position="469"/>
        <end position="496"/>
    </location>
</feature>
<dbReference type="Gene3D" id="2.30.29.30">
    <property type="entry name" value="Pleckstrin-homology domain (PH domain)/Phosphotyrosine-binding domain (PTB)"/>
    <property type="match status" value="1"/>
</dbReference>
<dbReference type="Pfam" id="PF11819">
    <property type="entry name" value="CUPID"/>
    <property type="match status" value="1"/>
</dbReference>
<evidence type="ECO:0000256" key="5">
    <source>
        <dbReference type="ARBA" id="ARBA00023054"/>
    </source>
</evidence>
<evidence type="ECO:0000256" key="2">
    <source>
        <dbReference type="ARBA" id="ARBA00004496"/>
    </source>
</evidence>